<feature type="compositionally biased region" description="Low complexity" evidence="2">
    <location>
        <begin position="65"/>
        <end position="75"/>
    </location>
</feature>
<dbReference type="OrthoDB" id="6247875at2759"/>
<feature type="compositionally biased region" description="Polar residues" evidence="2">
    <location>
        <begin position="222"/>
        <end position="232"/>
    </location>
</feature>
<gene>
    <name evidence="4" type="ORF">PNOK_0927700</name>
</gene>
<dbReference type="InterPro" id="IPR036910">
    <property type="entry name" value="HMG_box_dom_sf"/>
</dbReference>
<accession>A0A286U7G3</accession>
<feature type="compositionally biased region" description="Polar residues" evidence="2">
    <location>
        <begin position="941"/>
        <end position="959"/>
    </location>
</feature>
<feature type="compositionally biased region" description="Gly residues" evidence="2">
    <location>
        <begin position="86"/>
        <end position="96"/>
    </location>
</feature>
<feature type="compositionally biased region" description="Polar residues" evidence="2">
    <location>
        <begin position="801"/>
        <end position="816"/>
    </location>
</feature>
<evidence type="ECO:0000313" key="5">
    <source>
        <dbReference type="Proteomes" id="UP000217199"/>
    </source>
</evidence>
<organism evidence="4 5">
    <name type="scientific">Pyrrhoderma noxium</name>
    <dbReference type="NCBI Taxonomy" id="2282107"/>
    <lineage>
        <taxon>Eukaryota</taxon>
        <taxon>Fungi</taxon>
        <taxon>Dikarya</taxon>
        <taxon>Basidiomycota</taxon>
        <taxon>Agaricomycotina</taxon>
        <taxon>Agaricomycetes</taxon>
        <taxon>Hymenochaetales</taxon>
        <taxon>Hymenochaetaceae</taxon>
        <taxon>Pyrrhoderma</taxon>
    </lineage>
</organism>
<dbReference type="CDD" id="cd01389">
    <property type="entry name" value="HMG-box_ROX1-like"/>
    <property type="match status" value="1"/>
</dbReference>
<evidence type="ECO:0000256" key="2">
    <source>
        <dbReference type="SAM" id="MobiDB-lite"/>
    </source>
</evidence>
<keyword evidence="1" id="KW-0539">Nucleus</keyword>
<dbReference type="PROSITE" id="PS50118">
    <property type="entry name" value="HMG_BOX_2"/>
    <property type="match status" value="1"/>
</dbReference>
<feature type="region of interest" description="Disordered" evidence="2">
    <location>
        <begin position="1510"/>
        <end position="1537"/>
    </location>
</feature>
<dbReference type="Proteomes" id="UP000217199">
    <property type="component" value="Unassembled WGS sequence"/>
</dbReference>
<evidence type="ECO:0000313" key="4">
    <source>
        <dbReference type="EMBL" id="PAV15513.1"/>
    </source>
</evidence>
<feature type="region of interest" description="Disordered" evidence="2">
    <location>
        <begin position="389"/>
        <end position="563"/>
    </location>
</feature>
<dbReference type="GO" id="GO:0005634">
    <property type="term" value="C:nucleus"/>
    <property type="evidence" value="ECO:0007669"/>
    <property type="project" value="UniProtKB-UniRule"/>
</dbReference>
<dbReference type="GO" id="GO:0003677">
    <property type="term" value="F:DNA binding"/>
    <property type="evidence" value="ECO:0007669"/>
    <property type="project" value="UniProtKB-UniRule"/>
</dbReference>
<feature type="region of interest" description="Disordered" evidence="2">
    <location>
        <begin position="654"/>
        <end position="699"/>
    </location>
</feature>
<feature type="compositionally biased region" description="Basic and acidic residues" evidence="2">
    <location>
        <begin position="236"/>
        <end position="251"/>
    </location>
</feature>
<name>A0A286U7G3_9AGAM</name>
<feature type="compositionally biased region" description="Low complexity" evidence="2">
    <location>
        <begin position="267"/>
        <end position="279"/>
    </location>
</feature>
<keyword evidence="1" id="KW-0238">DNA-binding</keyword>
<feature type="region of interest" description="Disordered" evidence="2">
    <location>
        <begin position="1111"/>
        <end position="1133"/>
    </location>
</feature>
<keyword evidence="5" id="KW-1185">Reference proteome</keyword>
<dbReference type="SUPFAM" id="SSF47095">
    <property type="entry name" value="HMG-box"/>
    <property type="match status" value="1"/>
</dbReference>
<feature type="DNA-binding region" description="HMG box" evidence="1">
    <location>
        <begin position="811"/>
        <end position="855"/>
    </location>
</feature>
<feature type="compositionally biased region" description="Polar residues" evidence="2">
    <location>
        <begin position="423"/>
        <end position="454"/>
    </location>
</feature>
<feature type="region of interest" description="Disordered" evidence="2">
    <location>
        <begin position="1327"/>
        <end position="1386"/>
    </location>
</feature>
<feature type="compositionally biased region" description="Basic and acidic residues" evidence="2">
    <location>
        <begin position="456"/>
        <end position="466"/>
    </location>
</feature>
<dbReference type="Gene3D" id="1.10.30.10">
    <property type="entry name" value="High mobility group box domain"/>
    <property type="match status" value="1"/>
</dbReference>
<dbReference type="InParanoid" id="A0A286U7G3"/>
<dbReference type="InterPro" id="IPR009071">
    <property type="entry name" value="HMG_box_dom"/>
</dbReference>
<feature type="compositionally biased region" description="Pro residues" evidence="2">
    <location>
        <begin position="1331"/>
        <end position="1349"/>
    </location>
</feature>
<feature type="compositionally biased region" description="Basic and acidic residues" evidence="2">
    <location>
        <begin position="1269"/>
        <end position="1287"/>
    </location>
</feature>
<feature type="compositionally biased region" description="Polar residues" evidence="2">
    <location>
        <begin position="1510"/>
        <end position="1530"/>
    </location>
</feature>
<feature type="compositionally biased region" description="Basic residues" evidence="2">
    <location>
        <begin position="1014"/>
        <end position="1032"/>
    </location>
</feature>
<proteinExistence type="predicted"/>
<dbReference type="STRING" id="2282107.A0A286U7G3"/>
<feature type="region of interest" description="Disordered" evidence="2">
    <location>
        <begin position="941"/>
        <end position="1055"/>
    </location>
</feature>
<feature type="region of interest" description="Disordered" evidence="2">
    <location>
        <begin position="61"/>
        <end position="111"/>
    </location>
</feature>
<feature type="compositionally biased region" description="Basic residues" evidence="2">
    <location>
        <begin position="1365"/>
        <end position="1383"/>
    </location>
</feature>
<reference evidence="4 5" key="1">
    <citation type="journal article" date="2017" name="Mol. Ecol.">
        <title>Comparative and population genomic landscape of Phellinus noxius: A hypervariable fungus causing root rot in trees.</title>
        <authorList>
            <person name="Chung C.L."/>
            <person name="Lee T.J."/>
            <person name="Akiba M."/>
            <person name="Lee H.H."/>
            <person name="Kuo T.H."/>
            <person name="Liu D."/>
            <person name="Ke H.M."/>
            <person name="Yokoi T."/>
            <person name="Roa M.B."/>
            <person name="Lu M.J."/>
            <person name="Chang Y.Y."/>
            <person name="Ann P.J."/>
            <person name="Tsai J.N."/>
            <person name="Chen C.Y."/>
            <person name="Tzean S.S."/>
            <person name="Ota Y."/>
            <person name="Hattori T."/>
            <person name="Sahashi N."/>
            <person name="Liou R.F."/>
            <person name="Kikuchi T."/>
            <person name="Tsai I.J."/>
        </authorList>
    </citation>
    <scope>NUCLEOTIDE SEQUENCE [LARGE SCALE GENOMIC DNA]</scope>
    <source>
        <strain evidence="4 5">FFPRI411160</strain>
    </source>
</reference>
<evidence type="ECO:0000256" key="1">
    <source>
        <dbReference type="PROSITE-ProRule" id="PRU00267"/>
    </source>
</evidence>
<feature type="compositionally biased region" description="Basic and acidic residues" evidence="2">
    <location>
        <begin position="960"/>
        <end position="1013"/>
    </location>
</feature>
<sequence>MPIDNDYLLLRQIDTRRLQLLPSPIFRRSSSDSLINDLEVVEEQTRTIHFKSEPDVTFRGGGRVGSSVSTTSFGDGVEENRLGTETGTGAGAGSGSGTNMPFDDDDDEDLPPLVEAPPASDADFTDYNTEYAATDYEHPLAYPQQHQRYFFPSNSYSHIHSNHQAPYSLGQSYAFPVPGPTAGSLQQAYPPYLTSMSPYTPNLPFAPDLGLRDSYAFSVALPTSTESGNHTIGKTDGSEEAKEEHAGEESRAGPGSSYVGDHGGVRGDASASGASSETATVRNVKINHRERSSSAAISVSTEPATRPMVFPSFANVPLVTFHESMNNGSAQTQMEVDALHTANSTTNIGNSGNNAYFGHGYGGPSEFYAFGNQQIYHSHQYPTHVYSRQQVQTHSQLGQAQGGGQAYGQGYSQAPSPSIADAGSNSTPSRSPLLDAQQQNQGDTQTPCEQSVQTRAYDESVNRQSEHFILPEQSTSEEQKGEIGANRNINNGSSDGSNSGKTSSNAISSPHLDLDTCREPASGPERHVRSSLVVDRKPVSGEEARASARKGIQKNFYNSQPSPLAPPSISEPLPITFPPSHPKFVTGPPSAQQIRMTNNTSLTVNTNPNRPPSYIPRPPNAFILFRASFVRAQSLGGEALTEFARTIGIHGVVSSSSKDEKIKMAGSTGGGRDGKSKSKGGSRRASPTPGSPVREGSGVAVGGDITSLVMAYIEKAQQTSSAISGGAGSRDDSVGRGRGKGRVKAGVGGKANKDSKSPPPGPSIEGDVSTPGHDPDIRIQAGGSRDHLASPARSPPMAQASVASGSNVGTPSSSTTLSKLAGQLWRALAPAEREVWEKRAKIAQAEHRRKYPDWRFRPENLNSGTGPGMHRFSVGGIGVGDSGGEVNSSTGLNLGLGMGVGNISTFGGGGDDPLAGANASVSKRAGKEKEKEGVIPLTTVFSQHQESGRQSPSMVNISENSKDDPQRRYRRETEMGDSRDIKIEHGTPIESIEKGGESFREEENTIRNDEIKKLKIKGSGRPRGRPKKNKGKAKAETESLGMQEGRDISESGTKNGMTRSIALSYSSERAHERMRVICGQDDEAGAYDSQEKKGASEDVNRQTTIDVLPRGAEGTNIGSIMENRPFSAPPVSDSPVRGTLENDQSAVKDQVEFNNIVLINSFKGKGSENSSISTPLLSRTTSHKPSLETITPTLGSSTSASPFLTSPKLITSLSDLDPLPQRHKRVFPSLHSIEPTSPIELEQSFFDGGPLHRRHVRTGTNPGTTSATPRREGKDDLDSRESKEGREGLGPVRNVTRRNTVSAVDAAAAARRRGMGLNTAEVLASLERHGSPPPLSPSPTSPSSPPFSPYTPYSPYSTPFSSFSNHHHPHHPHRHSRAGHVRHSSLVSVSHPSPLSLTHAALASVSIPFGHGLENPMGAGIRGRNINHQTVRQQDIYGVDNPGRPAPIYSSGPPSPSSPSGVAMGTPHVLGGLQAIRADDVTLGTGNTLNPNPVDSRGNVVNISSYSSLTGWAGTGSMQTQNPSGHSNAHQPGGSKR</sequence>
<dbReference type="Pfam" id="PF00505">
    <property type="entry name" value="HMG_box"/>
    <property type="match status" value="1"/>
</dbReference>
<evidence type="ECO:0000259" key="3">
    <source>
        <dbReference type="PROSITE" id="PS50118"/>
    </source>
</evidence>
<feature type="compositionally biased region" description="Basic and acidic residues" evidence="2">
    <location>
        <begin position="512"/>
        <end position="546"/>
    </location>
</feature>
<comment type="caution">
    <text evidence="4">The sequence shown here is derived from an EMBL/GenBank/DDBJ whole genome shotgun (WGS) entry which is preliminary data.</text>
</comment>
<protein>
    <recommendedName>
        <fullName evidence="3">HMG box domain-containing protein</fullName>
    </recommendedName>
</protein>
<feature type="compositionally biased region" description="Low complexity" evidence="2">
    <location>
        <begin position="486"/>
        <end position="505"/>
    </location>
</feature>
<feature type="region of interest" description="Disordered" evidence="2">
    <location>
        <begin position="719"/>
        <end position="816"/>
    </location>
</feature>
<dbReference type="EMBL" id="NBII01000010">
    <property type="protein sequence ID" value="PAV15513.1"/>
    <property type="molecule type" value="Genomic_DNA"/>
</dbReference>
<feature type="region of interest" description="Disordered" evidence="2">
    <location>
        <begin position="1249"/>
        <end position="1297"/>
    </location>
</feature>
<feature type="region of interest" description="Disordered" evidence="2">
    <location>
        <begin position="222"/>
        <end position="299"/>
    </location>
</feature>
<feature type="compositionally biased region" description="Polar residues" evidence="2">
    <location>
        <begin position="1258"/>
        <end position="1268"/>
    </location>
</feature>
<feature type="domain" description="HMG box" evidence="3">
    <location>
        <begin position="811"/>
        <end position="855"/>
    </location>
</feature>
<feature type="compositionally biased region" description="Low complexity" evidence="2">
    <location>
        <begin position="1350"/>
        <end position="1364"/>
    </location>
</feature>